<dbReference type="GeneID" id="82887759"/>
<dbReference type="PIRSF" id="PIRSF000858">
    <property type="entry name" value="SCOT-t"/>
    <property type="match status" value="1"/>
</dbReference>
<reference evidence="5 6" key="1">
    <citation type="submission" date="2019-06" db="EMBL/GenBank/DDBJ databases">
        <title>Whole genome shotgun sequence of Corynebacterium variabile NBRC 15286.</title>
        <authorList>
            <person name="Hosoyama A."/>
            <person name="Uohara A."/>
            <person name="Ohji S."/>
            <person name="Ichikawa N."/>
        </authorList>
    </citation>
    <scope>NUCLEOTIDE SEQUENCE [LARGE SCALE GENOMIC DNA]</scope>
    <source>
        <strain evidence="5 6">NBRC 15286</strain>
    </source>
</reference>
<dbReference type="PANTHER" id="PTHR43293">
    <property type="entry name" value="ACETATE COA-TRANSFERASE YDIF"/>
    <property type="match status" value="1"/>
</dbReference>
<organism evidence="5 6">
    <name type="scientific">Corynebacterium variabile</name>
    <dbReference type="NCBI Taxonomy" id="1727"/>
    <lineage>
        <taxon>Bacteria</taxon>
        <taxon>Bacillati</taxon>
        <taxon>Actinomycetota</taxon>
        <taxon>Actinomycetes</taxon>
        <taxon>Mycobacteriales</taxon>
        <taxon>Corynebacteriaceae</taxon>
        <taxon>Corynebacterium</taxon>
    </lineage>
</organism>
<gene>
    <name evidence="5" type="ORF">CVA01_16250</name>
</gene>
<evidence type="ECO:0000313" key="6">
    <source>
        <dbReference type="Proteomes" id="UP000319986"/>
    </source>
</evidence>
<comment type="similarity">
    <text evidence="1 3">Belongs to the 3-oxoacid CoA-transferase family.</text>
</comment>
<evidence type="ECO:0000256" key="3">
    <source>
        <dbReference type="PIRNR" id="PIRNR000858"/>
    </source>
</evidence>
<keyword evidence="2 3" id="KW-0808">Transferase</keyword>
<dbReference type="GO" id="GO:0008410">
    <property type="term" value="F:CoA-transferase activity"/>
    <property type="evidence" value="ECO:0007669"/>
    <property type="project" value="InterPro"/>
</dbReference>
<dbReference type="Gene3D" id="3.40.1080.10">
    <property type="entry name" value="Glutaconate Coenzyme A-transferase"/>
    <property type="match status" value="2"/>
</dbReference>
<dbReference type="PANTHER" id="PTHR43293:SF1">
    <property type="entry name" value="ACETATE COA-TRANSFERASE YDIF"/>
    <property type="match status" value="1"/>
</dbReference>
<dbReference type="InterPro" id="IPR014388">
    <property type="entry name" value="3-oxoacid_CoA-transferase"/>
</dbReference>
<evidence type="ECO:0000256" key="2">
    <source>
        <dbReference type="ARBA" id="ARBA00022679"/>
    </source>
</evidence>
<evidence type="ECO:0000256" key="1">
    <source>
        <dbReference type="ARBA" id="ARBA00007154"/>
    </source>
</evidence>
<dbReference type="RefSeq" id="WP_141329912.1">
    <property type="nucleotide sequence ID" value="NZ_BJNT01000012.1"/>
</dbReference>
<evidence type="ECO:0000256" key="4">
    <source>
        <dbReference type="PIRSR" id="PIRSR000858-1"/>
    </source>
</evidence>
<dbReference type="SUPFAM" id="SSF100950">
    <property type="entry name" value="NagB/RpiA/CoA transferase-like"/>
    <property type="match status" value="2"/>
</dbReference>
<comment type="caution">
    <text evidence="5">The sequence shown here is derived from an EMBL/GenBank/DDBJ whole genome shotgun (WGS) entry which is preliminary data.</text>
</comment>
<feature type="active site" description="5-glutamyl coenzyme A thioester intermediate" evidence="4">
    <location>
        <position position="333"/>
    </location>
</feature>
<sequence length="490" mass="52096">MKIITPDQVPALVPDGATVVSDGMTMMGVADELFAVLETSFLGTNSPRDLTWVHAAGQSNRVAGLARIAHDGMVRRVVGSHWGLNPPVGELLGQDRAEGVCLPQGQLSTLFRSIAAGRPGQLSTVGLATYVDPRLGAGLINDSARSNVAEGEYVQIVEVNGEEYIFYRAFDLDVALIRGSAIDTDGNLSHREEVSGLDALAIAQAVHNCGGVVIAQVREIVEPGDIDARDVTVPAPLVDYTVVCTDPQTYHRQSDSYPEVDRGLVSGHMDADRLRHAFEVQETPEHRLNVGRRGVGLVKYGDVINVGTGIPADTVGKALAEADLLPEVHLTVESGTYGGLPLGVVDFGCSVHPSAIVGHPQQMDFYNGGGVDITFMGAGQIDPHGDINVSFLGGNAIGCGGFMDIVDGARTVCFLVSVSGRHSKYTDHVDQISFSGAQALRKGQKVYIATEYYLLAFTEDGWALQDCDDSDDARAAIERIPFTITGANND</sequence>
<protein>
    <submittedName>
        <fullName evidence="5">Propionate CoA-transferase</fullName>
    </submittedName>
</protein>
<evidence type="ECO:0000313" key="5">
    <source>
        <dbReference type="EMBL" id="GEC86311.1"/>
    </source>
</evidence>
<dbReference type="SMART" id="SM00882">
    <property type="entry name" value="CoA_trans"/>
    <property type="match status" value="1"/>
</dbReference>
<dbReference type="InterPro" id="IPR037171">
    <property type="entry name" value="NagB/RpiA_transferase-like"/>
</dbReference>
<accession>A0A4Y4BZR3</accession>
<dbReference type="Pfam" id="PF01144">
    <property type="entry name" value="CoA_trans"/>
    <property type="match status" value="1"/>
</dbReference>
<proteinExistence type="inferred from homology"/>
<dbReference type="EMBL" id="BJNT01000012">
    <property type="protein sequence ID" value="GEC86311.1"/>
    <property type="molecule type" value="Genomic_DNA"/>
</dbReference>
<dbReference type="AlphaFoldDB" id="A0A4Y4BZR3"/>
<dbReference type="Proteomes" id="UP000319986">
    <property type="component" value="Unassembled WGS sequence"/>
</dbReference>
<dbReference type="GO" id="GO:0046952">
    <property type="term" value="P:ketone body catabolic process"/>
    <property type="evidence" value="ECO:0007669"/>
    <property type="project" value="InterPro"/>
</dbReference>
<name>A0A4Y4BZR3_9CORY</name>
<dbReference type="InterPro" id="IPR004165">
    <property type="entry name" value="CoA_trans_fam_I"/>
</dbReference>